<proteinExistence type="predicted"/>
<keyword evidence="2" id="KW-0521">NADP</keyword>
<evidence type="ECO:0000259" key="4">
    <source>
        <dbReference type="Pfam" id="PF01872"/>
    </source>
</evidence>
<dbReference type="AlphaFoldDB" id="A0A1H0FGC1"/>
<feature type="domain" description="Bacterial bifunctional deaminase-reductase C-terminal" evidence="4">
    <location>
        <begin position="49"/>
        <end position="220"/>
    </location>
</feature>
<dbReference type="PANTHER" id="PTHR38011:SF7">
    <property type="entry name" value="2,5-DIAMINO-6-RIBOSYLAMINO-4(3H)-PYRIMIDINONE 5'-PHOSPHATE REDUCTASE"/>
    <property type="match status" value="1"/>
</dbReference>
<keyword evidence="6" id="KW-1185">Reference proteome</keyword>
<reference evidence="5 6" key="1">
    <citation type="submission" date="2016-10" db="EMBL/GenBank/DDBJ databases">
        <authorList>
            <person name="de Groot N.N."/>
        </authorList>
    </citation>
    <scope>NUCLEOTIDE SEQUENCE [LARGE SCALE GENOMIC DNA]</scope>
    <source>
        <strain evidence="6">L7-484,KACC 16230,DSM 25025</strain>
    </source>
</reference>
<evidence type="ECO:0000256" key="2">
    <source>
        <dbReference type="ARBA" id="ARBA00022857"/>
    </source>
</evidence>
<name>A0A1H0FGC1_9HYPH</name>
<gene>
    <name evidence="5" type="ORF">SAMN05192530_102506</name>
</gene>
<dbReference type="Gene3D" id="3.40.430.10">
    <property type="entry name" value="Dihydrofolate Reductase, subunit A"/>
    <property type="match status" value="1"/>
</dbReference>
<dbReference type="Pfam" id="PF01872">
    <property type="entry name" value="RibD_C"/>
    <property type="match status" value="1"/>
</dbReference>
<evidence type="ECO:0000256" key="1">
    <source>
        <dbReference type="ARBA" id="ARBA00005104"/>
    </source>
</evidence>
<dbReference type="GO" id="GO:0008703">
    <property type="term" value="F:5-amino-6-(5-phosphoribosylamino)uracil reductase activity"/>
    <property type="evidence" value="ECO:0007669"/>
    <property type="project" value="InterPro"/>
</dbReference>
<organism evidence="5 6">
    <name type="scientific">Aureimonas jatrophae</name>
    <dbReference type="NCBI Taxonomy" id="1166073"/>
    <lineage>
        <taxon>Bacteria</taxon>
        <taxon>Pseudomonadati</taxon>
        <taxon>Pseudomonadota</taxon>
        <taxon>Alphaproteobacteria</taxon>
        <taxon>Hyphomicrobiales</taxon>
        <taxon>Aurantimonadaceae</taxon>
        <taxon>Aureimonas</taxon>
    </lineage>
</organism>
<dbReference type="Proteomes" id="UP000198793">
    <property type="component" value="Unassembled WGS sequence"/>
</dbReference>
<dbReference type="InterPro" id="IPR002734">
    <property type="entry name" value="RibDG_C"/>
</dbReference>
<accession>A0A1H0FGC1</accession>
<dbReference type="InterPro" id="IPR024072">
    <property type="entry name" value="DHFR-like_dom_sf"/>
</dbReference>
<evidence type="ECO:0000313" key="5">
    <source>
        <dbReference type="EMBL" id="SDN93707.1"/>
    </source>
</evidence>
<evidence type="ECO:0000313" key="6">
    <source>
        <dbReference type="Proteomes" id="UP000198793"/>
    </source>
</evidence>
<dbReference type="PANTHER" id="PTHR38011">
    <property type="entry name" value="DIHYDROFOLATE REDUCTASE FAMILY PROTEIN (AFU_ORTHOLOGUE AFUA_8G06820)"/>
    <property type="match status" value="1"/>
</dbReference>
<dbReference type="InterPro" id="IPR050765">
    <property type="entry name" value="Riboflavin_Biosynth_HTPR"/>
</dbReference>
<comment type="pathway">
    <text evidence="1">Cofactor biosynthesis; riboflavin biosynthesis.</text>
</comment>
<dbReference type="STRING" id="1166073.SAMN05192530_102506"/>
<dbReference type="SUPFAM" id="SSF53597">
    <property type="entry name" value="Dihydrofolate reductase-like"/>
    <property type="match status" value="1"/>
</dbReference>
<keyword evidence="3" id="KW-0560">Oxidoreductase</keyword>
<dbReference type="EMBL" id="FNIT01000002">
    <property type="protein sequence ID" value="SDN93707.1"/>
    <property type="molecule type" value="Genomic_DNA"/>
</dbReference>
<sequence>MTASSFRVDEAVWRGLLALRRGETPQRDHGQDPAWTLYEPIARRDGRSFVVAQVGQSLDGRVATVDGDAIPISGADGFAHLHRLRALADAVIVGAGCVVADDPRLTVREVEGPSPVRVVIDPSGRVPPGAKCLSGEGGAILVRAEGGTPVDEPTSLCLPRDGDGRLCPRALLAALARRSLRTILVEGGAATIRHFLQAGLVDRLHVTVAPIVIGSGAPGLLLDPISRLSEALRPQCRVMPLGSDTLFDCAFDRVSTDPPARLAIGSVPDAGGIW</sequence>
<dbReference type="GO" id="GO:0009231">
    <property type="term" value="P:riboflavin biosynthetic process"/>
    <property type="evidence" value="ECO:0007669"/>
    <property type="project" value="InterPro"/>
</dbReference>
<protein>
    <submittedName>
        <fullName evidence="5">Riboflavin-specific deaminase C-terminal domain-containing protein</fullName>
    </submittedName>
</protein>
<evidence type="ECO:0000256" key="3">
    <source>
        <dbReference type="ARBA" id="ARBA00023002"/>
    </source>
</evidence>
<dbReference type="RefSeq" id="WP_244519502.1">
    <property type="nucleotide sequence ID" value="NZ_FNIT01000002.1"/>
</dbReference>